<feature type="region of interest" description="Disordered" evidence="2">
    <location>
        <begin position="256"/>
        <end position="379"/>
    </location>
</feature>
<evidence type="ECO:0000313" key="3">
    <source>
        <dbReference type="EMBL" id="KAL5107798.1"/>
    </source>
</evidence>
<dbReference type="PANTHER" id="PTHR31353:SF1">
    <property type="entry name" value="PROTEIN FAM98B"/>
    <property type="match status" value="1"/>
</dbReference>
<comment type="similarity">
    <text evidence="1">Belongs to the FAM98 family.</text>
</comment>
<accession>A0ABR4QER5</accession>
<dbReference type="EMBL" id="JAKROA010000004">
    <property type="protein sequence ID" value="KAL5107798.1"/>
    <property type="molecule type" value="Genomic_DNA"/>
</dbReference>
<dbReference type="Proteomes" id="UP001651158">
    <property type="component" value="Unassembled WGS sequence"/>
</dbReference>
<evidence type="ECO:0000256" key="1">
    <source>
        <dbReference type="ARBA" id="ARBA00007218"/>
    </source>
</evidence>
<organism evidence="3 4">
    <name type="scientific">Taenia crassiceps</name>
    <dbReference type="NCBI Taxonomy" id="6207"/>
    <lineage>
        <taxon>Eukaryota</taxon>
        <taxon>Metazoa</taxon>
        <taxon>Spiralia</taxon>
        <taxon>Lophotrochozoa</taxon>
        <taxon>Platyhelminthes</taxon>
        <taxon>Cestoda</taxon>
        <taxon>Eucestoda</taxon>
        <taxon>Cyclophyllidea</taxon>
        <taxon>Taeniidae</taxon>
        <taxon>Taenia</taxon>
    </lineage>
</organism>
<feature type="compositionally biased region" description="Polar residues" evidence="2">
    <location>
        <begin position="346"/>
        <end position="363"/>
    </location>
</feature>
<gene>
    <name evidence="3" type="ORF">TcWFU_005815</name>
</gene>
<evidence type="ECO:0000256" key="2">
    <source>
        <dbReference type="SAM" id="MobiDB-lite"/>
    </source>
</evidence>
<name>A0ABR4QER5_9CEST</name>
<comment type="caution">
    <text evidence="3">The sequence shown here is derived from an EMBL/GenBank/DDBJ whole genome shotgun (WGS) entry which is preliminary data.</text>
</comment>
<evidence type="ECO:0000313" key="4">
    <source>
        <dbReference type="Proteomes" id="UP001651158"/>
    </source>
</evidence>
<keyword evidence="4" id="KW-1185">Reference proteome</keyword>
<dbReference type="PANTHER" id="PTHR31353">
    <property type="entry name" value="FAM98"/>
    <property type="match status" value="1"/>
</dbReference>
<dbReference type="Pfam" id="PF10239">
    <property type="entry name" value="DUF2465"/>
    <property type="match status" value="1"/>
</dbReference>
<feature type="compositionally biased region" description="Low complexity" evidence="2">
    <location>
        <begin position="331"/>
        <end position="345"/>
    </location>
</feature>
<feature type="compositionally biased region" description="Basic residues" evidence="2">
    <location>
        <begin position="369"/>
        <end position="379"/>
    </location>
</feature>
<reference evidence="3 4" key="1">
    <citation type="journal article" date="2022" name="Front. Cell. Infect. Microbiol.">
        <title>The Genomes of Two Strains of Taenia crassiceps the Animal Model for the Study of Human Cysticercosis.</title>
        <authorList>
            <person name="Bobes R.J."/>
            <person name="Estrada K."/>
            <person name="Rios-Valencia D.G."/>
            <person name="Calderon-Gallegos A."/>
            <person name="de la Torre P."/>
            <person name="Carrero J.C."/>
            <person name="Sanchez-Flores A."/>
            <person name="Laclette J.P."/>
        </authorList>
    </citation>
    <scope>NUCLEOTIDE SEQUENCE [LARGE SCALE GENOMIC DNA]</scope>
    <source>
        <strain evidence="3">WFUcys</strain>
    </source>
</reference>
<dbReference type="InterPro" id="IPR018797">
    <property type="entry name" value="FAM98"/>
</dbReference>
<feature type="compositionally biased region" description="Gly residues" evidence="2">
    <location>
        <begin position="295"/>
        <end position="330"/>
    </location>
</feature>
<proteinExistence type="inferred from homology"/>
<sequence>MNCSVEAAISDSHCDKTGDANFSSVGDFCIEFSDFLREYGFPYMNIIERSITERFMSLDDRVVTLRFLCAELIVARKGSKKSKQKSKKSQITTDLTDYLKRACLTLDIPRPPSDIDASKLLSLFFKSVTKAISSAPPDYLGKPMLPLEGLSEKQWSDVFRIGQILDAEYTSRRETLIKRADCTVQSFKWSDRAKSKLEEIEAAYTPLRAAMQASPWGDVVPHLIAARNVQLLRLEKTSGSAAREFTSCPLNRILMSGQVPDRGGRTWEVEAPPPEMPAFQKRRAGGGRGGRAHGGRGGGGRGGGGGHGYFGDGGSGGAGGGRGGAGGGVSPGSFGSRPPSGISFGTQDVQSLVQSDISFQPQFFTARGGRSRGRNKRGR</sequence>
<feature type="compositionally biased region" description="Basic residues" evidence="2">
    <location>
        <begin position="280"/>
        <end position="294"/>
    </location>
</feature>
<protein>
    <submittedName>
        <fullName evidence="3">Protein FAM98A</fullName>
    </submittedName>
</protein>